<keyword evidence="5" id="KW-1185">Reference proteome</keyword>
<dbReference type="Proteomes" id="UP001597419">
    <property type="component" value="Unassembled WGS sequence"/>
</dbReference>
<dbReference type="Pfam" id="PF07470">
    <property type="entry name" value="Glyco_hydro_88"/>
    <property type="match status" value="1"/>
</dbReference>
<keyword evidence="1 4" id="KW-0378">Hydrolase</keyword>
<dbReference type="PANTHER" id="PTHR36845">
    <property type="entry name" value="HYDROLASE, PUTATIVE (AFU_ORTHOLOGUE AFUA_7G05090)-RELATED"/>
    <property type="match status" value="1"/>
</dbReference>
<name>A0ABW5G875_9PSEU</name>
<gene>
    <name evidence="4" type="ORF">ACFSYJ_02375</name>
</gene>
<dbReference type="InterPro" id="IPR012341">
    <property type="entry name" value="6hp_glycosidase-like_sf"/>
</dbReference>
<evidence type="ECO:0000313" key="5">
    <source>
        <dbReference type="Proteomes" id="UP001597419"/>
    </source>
</evidence>
<protein>
    <submittedName>
        <fullName evidence="4">Glycoside hydrolase family 88 protein</fullName>
    </submittedName>
</protein>
<reference evidence="5" key="1">
    <citation type="journal article" date="2019" name="Int. J. Syst. Evol. Microbiol.">
        <title>The Global Catalogue of Microorganisms (GCM) 10K type strain sequencing project: providing services to taxonomists for standard genome sequencing and annotation.</title>
        <authorList>
            <consortium name="The Broad Institute Genomics Platform"/>
            <consortium name="The Broad Institute Genome Sequencing Center for Infectious Disease"/>
            <person name="Wu L."/>
            <person name="Ma J."/>
        </authorList>
    </citation>
    <scope>NUCLEOTIDE SEQUENCE [LARGE SCALE GENOMIC DNA]</scope>
    <source>
        <strain evidence="5">CGMCC 4.7643</strain>
    </source>
</reference>
<dbReference type="PROSITE" id="PS51318">
    <property type="entry name" value="TAT"/>
    <property type="match status" value="1"/>
</dbReference>
<comment type="caution">
    <text evidence="4">The sequence shown here is derived from an EMBL/GenBank/DDBJ whole genome shotgun (WGS) entry which is preliminary data.</text>
</comment>
<evidence type="ECO:0000256" key="1">
    <source>
        <dbReference type="ARBA" id="ARBA00022801"/>
    </source>
</evidence>
<sequence length="419" mass="45266">MSVSRRTLLSTAAGAAVAAGTLTPSAASGEAASIKAASIKEMPGEASVSATLRGAADYAVAKLRAVAPGVTAFPVGTRFEKWTYSNNGDWVGGFWPGTLWLAWLYSGEEQFRALALASAEKLAPRQHDTGTHDLGFLFYPSWVTAWRLTGDEHWRAGAVRAADSLIQRYNPRGRFIRAWGALNDPKNAGRIIMDTMMNLDLLAFATEQTGDPKYLDIATAHARTAESVFPRPDGSTPHVFDFDPATGAPIGPGTVQGYSPASCWSRGQAWGIYGFTTMYRRTGNPDFLATARKLADFALKALTTDHVPVWDYLAPQQPDDVKDASAGAIMACGLLDLAVAARRPHYREAASRLLTALSRTCLTTRSARAEAIVARCTRNRPGEDGVEISLPYADYYLLEGILRVLRPHDADRAIDLSSV</sequence>
<proteinExistence type="inferred from homology"/>
<dbReference type="EMBL" id="JBHUKU010000002">
    <property type="protein sequence ID" value="MFD2457421.1"/>
    <property type="molecule type" value="Genomic_DNA"/>
</dbReference>
<dbReference type="SUPFAM" id="SSF48208">
    <property type="entry name" value="Six-hairpin glycosidases"/>
    <property type="match status" value="1"/>
</dbReference>
<dbReference type="RefSeq" id="WP_345388721.1">
    <property type="nucleotide sequence ID" value="NZ_BAABHG010000003.1"/>
</dbReference>
<dbReference type="InterPro" id="IPR010905">
    <property type="entry name" value="Glyco_hydro_88"/>
</dbReference>
<keyword evidence="3" id="KW-0732">Signal</keyword>
<evidence type="ECO:0000256" key="3">
    <source>
        <dbReference type="SAM" id="SignalP"/>
    </source>
</evidence>
<dbReference type="InterPro" id="IPR052369">
    <property type="entry name" value="UG_Glycosaminoglycan_Hydrolase"/>
</dbReference>
<dbReference type="PANTHER" id="PTHR36845:SF1">
    <property type="entry name" value="HYDROLASE, PUTATIVE (AFU_ORTHOLOGUE AFUA_7G05090)-RELATED"/>
    <property type="match status" value="1"/>
</dbReference>
<dbReference type="InterPro" id="IPR006311">
    <property type="entry name" value="TAT_signal"/>
</dbReference>
<feature type="signal peptide" evidence="3">
    <location>
        <begin position="1"/>
        <end position="18"/>
    </location>
</feature>
<dbReference type="GO" id="GO:0016787">
    <property type="term" value="F:hydrolase activity"/>
    <property type="evidence" value="ECO:0007669"/>
    <property type="project" value="UniProtKB-KW"/>
</dbReference>
<dbReference type="InterPro" id="IPR008928">
    <property type="entry name" value="6-hairpin_glycosidase_sf"/>
</dbReference>
<accession>A0ABW5G875</accession>
<evidence type="ECO:0000256" key="2">
    <source>
        <dbReference type="ARBA" id="ARBA00038358"/>
    </source>
</evidence>
<feature type="chain" id="PRO_5045497991" evidence="3">
    <location>
        <begin position="19"/>
        <end position="419"/>
    </location>
</feature>
<organism evidence="4 5">
    <name type="scientific">Amycolatopsis samaneae</name>
    <dbReference type="NCBI Taxonomy" id="664691"/>
    <lineage>
        <taxon>Bacteria</taxon>
        <taxon>Bacillati</taxon>
        <taxon>Actinomycetota</taxon>
        <taxon>Actinomycetes</taxon>
        <taxon>Pseudonocardiales</taxon>
        <taxon>Pseudonocardiaceae</taxon>
        <taxon>Amycolatopsis</taxon>
    </lineage>
</organism>
<evidence type="ECO:0000313" key="4">
    <source>
        <dbReference type="EMBL" id="MFD2457421.1"/>
    </source>
</evidence>
<dbReference type="Gene3D" id="1.50.10.10">
    <property type="match status" value="1"/>
</dbReference>
<comment type="similarity">
    <text evidence="2">Belongs to the glycosyl hydrolase 88 family.</text>
</comment>